<dbReference type="AlphaFoldDB" id="A0A6C0DND8"/>
<dbReference type="EMBL" id="MN739648">
    <property type="protein sequence ID" value="QHT18117.1"/>
    <property type="molecule type" value="Genomic_DNA"/>
</dbReference>
<reference evidence="1" key="1">
    <citation type="journal article" date="2020" name="Nature">
        <title>Giant virus diversity and host interactions through global metagenomics.</title>
        <authorList>
            <person name="Schulz F."/>
            <person name="Roux S."/>
            <person name="Paez-Espino D."/>
            <person name="Jungbluth S."/>
            <person name="Walsh D.A."/>
            <person name="Denef V.J."/>
            <person name="McMahon K.D."/>
            <person name="Konstantinidis K.T."/>
            <person name="Eloe-Fadrosh E.A."/>
            <person name="Kyrpides N.C."/>
            <person name="Woyke T."/>
        </authorList>
    </citation>
    <scope>NUCLEOTIDE SEQUENCE</scope>
    <source>
        <strain evidence="1">GVMAG-M-3300023174-3</strain>
    </source>
</reference>
<organism evidence="1">
    <name type="scientific">viral metagenome</name>
    <dbReference type="NCBI Taxonomy" id="1070528"/>
    <lineage>
        <taxon>unclassified sequences</taxon>
        <taxon>metagenomes</taxon>
        <taxon>organismal metagenomes</taxon>
    </lineage>
</organism>
<protein>
    <submittedName>
        <fullName evidence="1">Uncharacterized protein</fullName>
    </submittedName>
</protein>
<sequence>MDILLKIKKLVSNRRKTNQPRFTFKSDEACLEFVDKYMNFDPYTKIKNDSRRITADDIALLTRIMKEDDEYFAENPPIETGFGKMTAPTCVMGSKKIQRVINDYCLYLVMFLHLFSFVRNGRPLCGRK</sequence>
<name>A0A6C0DND8_9ZZZZ</name>
<proteinExistence type="predicted"/>
<evidence type="ECO:0000313" key="1">
    <source>
        <dbReference type="EMBL" id="QHT18117.1"/>
    </source>
</evidence>
<accession>A0A6C0DND8</accession>